<gene>
    <name evidence="2" type="ORF">CRE_06954</name>
</gene>
<dbReference type="STRING" id="31234.E3N6L9"/>
<dbReference type="EMBL" id="DS268541">
    <property type="protein sequence ID" value="EFO88173.1"/>
    <property type="molecule type" value="Genomic_DNA"/>
</dbReference>
<reference evidence="2" key="1">
    <citation type="submission" date="2007-07" db="EMBL/GenBank/DDBJ databases">
        <title>PCAP assembly of the Caenorhabditis remanei genome.</title>
        <authorList>
            <consortium name="The Caenorhabditis remanei Sequencing Consortium"/>
            <person name="Wilson R.K."/>
        </authorList>
    </citation>
    <scope>NUCLEOTIDE SEQUENCE [LARGE SCALE GENOMIC DNA]</scope>
    <source>
        <strain evidence="2">PB4641</strain>
    </source>
</reference>
<dbReference type="Pfam" id="PF22947">
    <property type="entry name" value="ULD_3"/>
    <property type="match status" value="1"/>
</dbReference>
<proteinExistence type="predicted"/>
<accession>E3N6L9</accession>
<organism evidence="3">
    <name type="scientific">Caenorhabditis remanei</name>
    <name type="common">Caenorhabditis vulgaris</name>
    <dbReference type="NCBI Taxonomy" id="31234"/>
    <lineage>
        <taxon>Eukaryota</taxon>
        <taxon>Metazoa</taxon>
        <taxon>Ecdysozoa</taxon>
        <taxon>Nematoda</taxon>
        <taxon>Chromadorea</taxon>
        <taxon>Rhabditida</taxon>
        <taxon>Rhabditina</taxon>
        <taxon>Rhabditomorpha</taxon>
        <taxon>Rhabditoidea</taxon>
        <taxon>Rhabditidae</taxon>
        <taxon>Peloderinae</taxon>
        <taxon>Caenorhabditis</taxon>
    </lineage>
</organism>
<dbReference type="InParanoid" id="E3N6L9"/>
<dbReference type="HOGENOM" id="CLU_1705895_0_0_1"/>
<sequence length="154" mass="17416">MIKERYEQKGASALASSSPIDQTAILNENIDFIMNALDLDSFSIRHTDEEGVDPNFVETTVPLVPMMSFLPQRVTKRESHKRPNLQCNVTLWRYKDSVWGDRKVISCNSPFEENIQLADGDLFHLEADNKITVTSGSEKIDIGQTIVYKANVPE</sequence>
<keyword evidence="3" id="KW-1185">Reference proteome</keyword>
<name>E3N6L9_CAERE</name>
<dbReference type="AlphaFoldDB" id="E3N6L9"/>
<feature type="domain" description="Leucine--tRNA ligase ubiquitin-like" evidence="1">
    <location>
        <begin position="72"/>
        <end position="150"/>
    </location>
</feature>
<dbReference type="eggNOG" id="KOG0437">
    <property type="taxonomic scope" value="Eukaryota"/>
</dbReference>
<dbReference type="Proteomes" id="UP000008281">
    <property type="component" value="Unassembled WGS sequence"/>
</dbReference>
<dbReference type="InterPro" id="IPR054509">
    <property type="entry name" value="LARS1_ULD"/>
</dbReference>
<evidence type="ECO:0000313" key="2">
    <source>
        <dbReference type="EMBL" id="EFO88173.1"/>
    </source>
</evidence>
<evidence type="ECO:0000259" key="1">
    <source>
        <dbReference type="Pfam" id="PF22947"/>
    </source>
</evidence>
<dbReference type="OrthoDB" id="7386439at2759"/>
<protein>
    <recommendedName>
        <fullName evidence="1">Leucine--tRNA ligase ubiquitin-like domain-containing protein</fullName>
    </recommendedName>
</protein>
<evidence type="ECO:0000313" key="3">
    <source>
        <dbReference type="Proteomes" id="UP000008281"/>
    </source>
</evidence>